<dbReference type="SUPFAM" id="SSF52980">
    <property type="entry name" value="Restriction endonuclease-like"/>
    <property type="match status" value="1"/>
</dbReference>
<evidence type="ECO:0000259" key="1">
    <source>
        <dbReference type="Pfam" id="PF05685"/>
    </source>
</evidence>
<keyword evidence="2" id="KW-0255">Endonuclease</keyword>
<dbReference type="EMBL" id="CP053586">
    <property type="protein sequence ID" value="WNZ26280.1"/>
    <property type="molecule type" value="Genomic_DNA"/>
</dbReference>
<dbReference type="PANTHER" id="PTHR35400:SF1">
    <property type="entry name" value="SLR1083 PROTEIN"/>
    <property type="match status" value="1"/>
</dbReference>
<dbReference type="GO" id="GO:0004519">
    <property type="term" value="F:endonuclease activity"/>
    <property type="evidence" value="ECO:0007669"/>
    <property type="project" value="UniProtKB-KW"/>
</dbReference>
<keyword evidence="2" id="KW-0378">Hydrolase</keyword>
<reference evidence="2" key="1">
    <citation type="submission" date="2020-05" db="EMBL/GenBank/DDBJ databases">
        <authorList>
            <person name="Zhu T."/>
            <person name="Keshari N."/>
            <person name="Lu X."/>
        </authorList>
    </citation>
    <scope>NUCLEOTIDE SEQUENCE</scope>
    <source>
        <strain evidence="2">NK1-12</strain>
    </source>
</reference>
<evidence type="ECO:0000313" key="2">
    <source>
        <dbReference type="EMBL" id="WNZ26280.1"/>
    </source>
</evidence>
<dbReference type="InterPro" id="IPR008538">
    <property type="entry name" value="Uma2"/>
</dbReference>
<sequence>MVSTASEPQRFITDAWVKASWDQFMTLVDKPEYENSRFYYDDGRMRIETMPIGFGHGRDNTLLSQAVTLYGTLKSIRLIGLTNTSFRKQGVQECQPDLAFYIGTEFQIPPKTSQPVDVNEYGAPHLAIEIASTSLNDDLGRKRLLYERLGVQEYWVVDVDGAEVIAFEVFDGGSRQIQTSKVLPGLTIATIEEALKRSQTEEDGTINRWLLQTFGESKQAG</sequence>
<organism evidence="2">
    <name type="scientific">Leptolyngbya sp. NK1-12</name>
    <dbReference type="NCBI Taxonomy" id="2547451"/>
    <lineage>
        <taxon>Bacteria</taxon>
        <taxon>Bacillati</taxon>
        <taxon>Cyanobacteriota</taxon>
        <taxon>Cyanophyceae</taxon>
        <taxon>Leptolyngbyales</taxon>
        <taxon>Leptolyngbyaceae</taxon>
        <taxon>Leptolyngbya group</taxon>
        <taxon>Leptolyngbya</taxon>
    </lineage>
</organism>
<dbReference type="RefSeq" id="WP_316432529.1">
    <property type="nucleotide sequence ID" value="NZ_CP053586.1"/>
</dbReference>
<dbReference type="PANTHER" id="PTHR35400">
    <property type="entry name" value="SLR1083 PROTEIN"/>
    <property type="match status" value="1"/>
</dbReference>
<keyword evidence="2" id="KW-0540">Nuclease</keyword>
<dbReference type="Gene3D" id="3.90.1570.10">
    <property type="entry name" value="tt1808, chain A"/>
    <property type="match status" value="1"/>
</dbReference>
<name>A0AA97AI59_9CYAN</name>
<dbReference type="Pfam" id="PF05685">
    <property type="entry name" value="Uma2"/>
    <property type="match status" value="1"/>
</dbReference>
<proteinExistence type="predicted"/>
<dbReference type="CDD" id="cd06260">
    <property type="entry name" value="DUF820-like"/>
    <property type="match status" value="1"/>
</dbReference>
<protein>
    <submittedName>
        <fullName evidence="2">Uma2 family endonuclease</fullName>
    </submittedName>
</protein>
<dbReference type="InterPro" id="IPR012296">
    <property type="entry name" value="Nuclease_put_TT1808"/>
</dbReference>
<dbReference type="AlphaFoldDB" id="A0AA97AI59"/>
<dbReference type="InterPro" id="IPR011335">
    <property type="entry name" value="Restrct_endonuc-II-like"/>
</dbReference>
<feature type="domain" description="Putative restriction endonuclease" evidence="1">
    <location>
        <begin position="21"/>
        <end position="196"/>
    </location>
</feature>
<accession>A0AA97AI59</accession>
<gene>
    <name evidence="2" type="ORF">HJG54_27975</name>
</gene>